<dbReference type="RefSeq" id="WP_111267005.1">
    <property type="nucleotide sequence ID" value="NZ_CP029843.1"/>
</dbReference>
<accession>A0A2U9T9L4</accession>
<proteinExistence type="inferred from homology"/>
<dbReference type="KEGG" id="lmb:C9I47_2254"/>
<keyword evidence="2" id="KW-0805">Transcription regulation</keyword>
<protein>
    <submittedName>
        <fullName evidence="6">LysR family transcriptional regulator</fullName>
    </submittedName>
</protein>
<comment type="similarity">
    <text evidence="1">Belongs to the LysR transcriptional regulatory family.</text>
</comment>
<evidence type="ECO:0000256" key="3">
    <source>
        <dbReference type="ARBA" id="ARBA00023125"/>
    </source>
</evidence>
<dbReference type="Proteomes" id="UP000249447">
    <property type="component" value="Chromosome"/>
</dbReference>
<dbReference type="InterPro" id="IPR036390">
    <property type="entry name" value="WH_DNA-bd_sf"/>
</dbReference>
<dbReference type="EMBL" id="CP029843">
    <property type="protein sequence ID" value="AWV07937.1"/>
    <property type="molecule type" value="Genomic_DNA"/>
</dbReference>
<reference evidence="6 7" key="1">
    <citation type="submission" date="2018-05" db="EMBL/GenBank/DDBJ databases">
        <title>The complete genome of Lysobacter maris HZ9B, a marine bacterium antagonistic against terrestrial plant pathogens.</title>
        <authorList>
            <person name="Zhang X.-Q."/>
        </authorList>
    </citation>
    <scope>NUCLEOTIDE SEQUENCE [LARGE SCALE GENOMIC DNA]</scope>
    <source>
        <strain evidence="6 7">HZ9B</strain>
    </source>
</reference>
<dbReference type="GO" id="GO:0043565">
    <property type="term" value="F:sequence-specific DNA binding"/>
    <property type="evidence" value="ECO:0007669"/>
    <property type="project" value="TreeGrafter"/>
</dbReference>
<dbReference type="OrthoDB" id="5526340at2"/>
<dbReference type="GO" id="GO:0003700">
    <property type="term" value="F:DNA-binding transcription factor activity"/>
    <property type="evidence" value="ECO:0007669"/>
    <property type="project" value="InterPro"/>
</dbReference>
<evidence type="ECO:0000313" key="6">
    <source>
        <dbReference type="EMBL" id="AWV07937.1"/>
    </source>
</evidence>
<evidence type="ECO:0000256" key="2">
    <source>
        <dbReference type="ARBA" id="ARBA00023015"/>
    </source>
</evidence>
<evidence type="ECO:0000259" key="5">
    <source>
        <dbReference type="PROSITE" id="PS50931"/>
    </source>
</evidence>
<gene>
    <name evidence="6" type="ORF">C9I47_2254</name>
</gene>
<dbReference type="InterPro" id="IPR036388">
    <property type="entry name" value="WH-like_DNA-bd_sf"/>
</dbReference>
<sequence>MVGYRRLPSLPSIRAFEAAARLGGFAPAARELDTTAASVSYHVRRLEQQVGVRLFRRHPQRVELTRAGRLVAQEASQAFAALSACFIKAAETDEACLSLTALPSMGTSWLTPRLGGFRRLHPQITVELDLSADAQDLVDGPFDAAIRNGHGDWAGLRAQELFPSIFMPLCAPQLLEVARAIDDPARPMPLPLLGRPEWWRCWYRARGLHEVELGGRFGTSLSAEYLDIAAAVAGHGVAIGSPILFRDELEAGRLVPAHDFVAADGRRFWFVYPLARHDSRKIAAFRDWLLDQAAGAMREARGYVRRAVAATVD</sequence>
<name>A0A2U9T9L4_9GAMM</name>
<dbReference type="SUPFAM" id="SSF53850">
    <property type="entry name" value="Periplasmic binding protein-like II"/>
    <property type="match status" value="1"/>
</dbReference>
<dbReference type="SUPFAM" id="SSF46785">
    <property type="entry name" value="Winged helix' DNA-binding domain"/>
    <property type="match status" value="1"/>
</dbReference>
<dbReference type="InterPro" id="IPR058163">
    <property type="entry name" value="LysR-type_TF_proteobact-type"/>
</dbReference>
<dbReference type="InterPro" id="IPR005119">
    <property type="entry name" value="LysR_subst-bd"/>
</dbReference>
<feature type="domain" description="HTH lysR-type" evidence="5">
    <location>
        <begin position="8"/>
        <end position="65"/>
    </location>
</feature>
<dbReference type="AlphaFoldDB" id="A0A2U9T9L4"/>
<evidence type="ECO:0000313" key="7">
    <source>
        <dbReference type="Proteomes" id="UP000249447"/>
    </source>
</evidence>
<keyword evidence="3" id="KW-0238">DNA-binding</keyword>
<organism evidence="6 7">
    <name type="scientific">Marilutibacter maris</name>
    <dbReference type="NCBI Taxonomy" id="1605891"/>
    <lineage>
        <taxon>Bacteria</taxon>
        <taxon>Pseudomonadati</taxon>
        <taxon>Pseudomonadota</taxon>
        <taxon>Gammaproteobacteria</taxon>
        <taxon>Lysobacterales</taxon>
        <taxon>Lysobacteraceae</taxon>
        <taxon>Marilutibacter</taxon>
    </lineage>
</organism>
<dbReference type="PANTHER" id="PTHR30537:SF74">
    <property type="entry name" value="HTH-TYPE TRANSCRIPTIONAL REGULATOR TRPI"/>
    <property type="match status" value="1"/>
</dbReference>
<dbReference type="Pfam" id="PF00126">
    <property type="entry name" value="HTH_1"/>
    <property type="match status" value="1"/>
</dbReference>
<evidence type="ECO:0000256" key="4">
    <source>
        <dbReference type="ARBA" id="ARBA00023163"/>
    </source>
</evidence>
<dbReference type="PANTHER" id="PTHR30537">
    <property type="entry name" value="HTH-TYPE TRANSCRIPTIONAL REGULATOR"/>
    <property type="match status" value="1"/>
</dbReference>
<dbReference type="Gene3D" id="1.10.10.10">
    <property type="entry name" value="Winged helix-like DNA-binding domain superfamily/Winged helix DNA-binding domain"/>
    <property type="match status" value="1"/>
</dbReference>
<keyword evidence="7" id="KW-1185">Reference proteome</keyword>
<dbReference type="CDD" id="cd08432">
    <property type="entry name" value="PBP2_GcdR_TrpI_HvrB_AmpR_like"/>
    <property type="match status" value="1"/>
</dbReference>
<keyword evidence="4" id="KW-0804">Transcription</keyword>
<dbReference type="GO" id="GO:0006351">
    <property type="term" value="P:DNA-templated transcription"/>
    <property type="evidence" value="ECO:0007669"/>
    <property type="project" value="TreeGrafter"/>
</dbReference>
<dbReference type="PROSITE" id="PS50931">
    <property type="entry name" value="HTH_LYSR"/>
    <property type="match status" value="1"/>
</dbReference>
<dbReference type="InterPro" id="IPR000847">
    <property type="entry name" value="LysR_HTH_N"/>
</dbReference>
<evidence type="ECO:0000256" key="1">
    <source>
        <dbReference type="ARBA" id="ARBA00009437"/>
    </source>
</evidence>
<dbReference type="Pfam" id="PF03466">
    <property type="entry name" value="LysR_substrate"/>
    <property type="match status" value="1"/>
</dbReference>
<dbReference type="Gene3D" id="3.40.190.10">
    <property type="entry name" value="Periplasmic binding protein-like II"/>
    <property type="match status" value="2"/>
</dbReference>